<dbReference type="Pfam" id="PF00528">
    <property type="entry name" value="BPD_transp_1"/>
    <property type="match status" value="1"/>
</dbReference>
<accession>A0ABW4EJ49</accession>
<feature type="transmembrane region" description="Helical" evidence="7">
    <location>
        <begin position="130"/>
        <end position="152"/>
    </location>
</feature>
<keyword evidence="3" id="KW-1003">Cell membrane</keyword>
<evidence type="ECO:0000259" key="8">
    <source>
        <dbReference type="PROSITE" id="PS50928"/>
    </source>
</evidence>
<comment type="similarity">
    <text evidence="7">Belongs to the binding-protein-dependent transport system permease family.</text>
</comment>
<dbReference type="PANTHER" id="PTHR30151">
    <property type="entry name" value="ALKANE SULFONATE ABC TRANSPORTER-RELATED, MEMBRANE SUBUNIT"/>
    <property type="match status" value="1"/>
</dbReference>
<keyword evidence="5 7" id="KW-1133">Transmembrane helix</keyword>
<feature type="transmembrane region" description="Helical" evidence="7">
    <location>
        <begin position="68"/>
        <end position="91"/>
    </location>
</feature>
<keyword evidence="2 7" id="KW-0813">Transport</keyword>
<keyword evidence="10" id="KW-1185">Reference proteome</keyword>
<keyword evidence="6 7" id="KW-0472">Membrane</keyword>
<proteinExistence type="inferred from homology"/>
<evidence type="ECO:0000256" key="4">
    <source>
        <dbReference type="ARBA" id="ARBA00022692"/>
    </source>
</evidence>
<dbReference type="InterPro" id="IPR035906">
    <property type="entry name" value="MetI-like_sf"/>
</dbReference>
<feature type="domain" description="ABC transmembrane type-1" evidence="8">
    <location>
        <begin position="64"/>
        <end position="244"/>
    </location>
</feature>
<name>A0ABW4EJ49_9RHOB</name>
<dbReference type="PANTHER" id="PTHR30151:SF20">
    <property type="entry name" value="ABC TRANSPORTER PERMEASE PROTEIN HI_0355-RELATED"/>
    <property type="match status" value="1"/>
</dbReference>
<evidence type="ECO:0000256" key="3">
    <source>
        <dbReference type="ARBA" id="ARBA00022475"/>
    </source>
</evidence>
<dbReference type="InterPro" id="IPR000515">
    <property type="entry name" value="MetI-like"/>
</dbReference>
<comment type="caution">
    <text evidence="9">The sequence shown here is derived from an EMBL/GenBank/DDBJ whole genome shotgun (WGS) entry which is preliminary data.</text>
</comment>
<dbReference type="CDD" id="cd06261">
    <property type="entry name" value="TM_PBP2"/>
    <property type="match status" value="1"/>
</dbReference>
<feature type="transmembrane region" description="Helical" evidence="7">
    <location>
        <begin position="173"/>
        <end position="199"/>
    </location>
</feature>
<dbReference type="SUPFAM" id="SSF161098">
    <property type="entry name" value="MetI-like"/>
    <property type="match status" value="1"/>
</dbReference>
<evidence type="ECO:0000256" key="5">
    <source>
        <dbReference type="ARBA" id="ARBA00022989"/>
    </source>
</evidence>
<comment type="subcellular location">
    <subcellularLocation>
        <location evidence="1 7">Cell membrane</location>
        <topology evidence="1 7">Multi-pass membrane protein</topology>
    </subcellularLocation>
</comment>
<feature type="transmembrane region" description="Helical" evidence="7">
    <location>
        <begin position="12"/>
        <end position="30"/>
    </location>
</feature>
<reference evidence="10" key="1">
    <citation type="journal article" date="2019" name="Int. J. Syst. Evol. Microbiol.">
        <title>The Global Catalogue of Microorganisms (GCM) 10K type strain sequencing project: providing services to taxonomists for standard genome sequencing and annotation.</title>
        <authorList>
            <consortium name="The Broad Institute Genomics Platform"/>
            <consortium name="The Broad Institute Genome Sequencing Center for Infectious Disease"/>
            <person name="Wu L."/>
            <person name="Ma J."/>
        </authorList>
    </citation>
    <scope>NUCLEOTIDE SEQUENCE [LARGE SCALE GENOMIC DNA]</scope>
    <source>
        <strain evidence="10">CGMCC 1.12477</strain>
    </source>
</reference>
<evidence type="ECO:0000256" key="6">
    <source>
        <dbReference type="ARBA" id="ARBA00023136"/>
    </source>
</evidence>
<gene>
    <name evidence="9" type="ORF">ACFTOW_12255</name>
</gene>
<dbReference type="PROSITE" id="PS50928">
    <property type="entry name" value="ABC_TM1"/>
    <property type="match status" value="1"/>
</dbReference>
<dbReference type="Proteomes" id="UP001597186">
    <property type="component" value="Unassembled WGS sequence"/>
</dbReference>
<organism evidence="9 10">
    <name type="scientific">Lacimonas salitolerans</name>
    <dbReference type="NCBI Taxonomy" id="1323750"/>
    <lineage>
        <taxon>Bacteria</taxon>
        <taxon>Pseudomonadati</taxon>
        <taxon>Pseudomonadota</taxon>
        <taxon>Alphaproteobacteria</taxon>
        <taxon>Rhodobacterales</taxon>
        <taxon>Paracoccaceae</taxon>
        <taxon>Lacimonas</taxon>
    </lineage>
</organism>
<feature type="transmembrane region" description="Helical" evidence="7">
    <location>
        <begin position="219"/>
        <end position="240"/>
    </location>
</feature>
<evidence type="ECO:0000256" key="1">
    <source>
        <dbReference type="ARBA" id="ARBA00004651"/>
    </source>
</evidence>
<dbReference type="RefSeq" id="WP_379916081.1">
    <property type="nucleotide sequence ID" value="NZ_JBHUDD010000059.1"/>
</dbReference>
<dbReference type="Gene3D" id="1.10.3720.10">
    <property type="entry name" value="MetI-like"/>
    <property type="match status" value="1"/>
</dbReference>
<sequence>MPDLSDIDTLRNRILSVLLLVVILGSWEMFVRFGGVPVFVLPPPSDIGAALWRGFASGVYWEHIGVTLFQVVAGYAIGCGLGFVLGIGIALNRYVAYFMYPYIVMFLSMPKVALVPLIVLWFGLGMTSKIVTAALISFFPLMVNTITGLNAANKDSIDLMRSLGASGRQIFVMLRLPSALPFIFAGLEIAITLSLIGTVVAEFLGAERGLGMLMQSMNFLMDIGGSFSILIILALVGLLLNRTLLFARRKIYFWEKFDSSAPTAKAKPAAMRQGEVT</sequence>
<evidence type="ECO:0000313" key="10">
    <source>
        <dbReference type="Proteomes" id="UP001597186"/>
    </source>
</evidence>
<dbReference type="EMBL" id="JBHUDD010000059">
    <property type="protein sequence ID" value="MFD1510174.1"/>
    <property type="molecule type" value="Genomic_DNA"/>
</dbReference>
<keyword evidence="4 7" id="KW-0812">Transmembrane</keyword>
<feature type="transmembrane region" description="Helical" evidence="7">
    <location>
        <begin position="103"/>
        <end position="124"/>
    </location>
</feature>
<protein>
    <submittedName>
        <fullName evidence="9">ABC transporter permease</fullName>
    </submittedName>
</protein>
<evidence type="ECO:0000256" key="2">
    <source>
        <dbReference type="ARBA" id="ARBA00022448"/>
    </source>
</evidence>
<evidence type="ECO:0000256" key="7">
    <source>
        <dbReference type="RuleBase" id="RU363032"/>
    </source>
</evidence>
<evidence type="ECO:0000313" key="9">
    <source>
        <dbReference type="EMBL" id="MFD1510174.1"/>
    </source>
</evidence>